<dbReference type="InterPro" id="IPR037923">
    <property type="entry name" value="HTH-like"/>
</dbReference>
<dbReference type="SUPFAM" id="SSF51215">
    <property type="entry name" value="Regulatory protein AraC"/>
    <property type="match status" value="1"/>
</dbReference>
<dbReference type="Proteomes" id="UP001596378">
    <property type="component" value="Unassembled WGS sequence"/>
</dbReference>
<sequence>MSKLADLHSWWLKLRSAEEIQASGWIYSLRYLQSHLLLLNLDSKAEITVNGRSMRIHGGQGVIGLPGQLFSIVPEEEGTLFVVLFDAMEEINAEAGRNAHKSGNPFPLIGQFMLTDVRAAEEICRRICREWLGRDASGRLMAQAGFYELLNCLLKETDSAATVLASDEMLSRTLAYMEQNYERNLTIDELSNLAGLSRYHYMRSFKAAYGVSAMDYLAELRINKAKALMASSSKPCLREVAREVGYNEEYFSRKFKQQTGIPPATFIRNRQRRIAAYSFPNIGQLLALQIVPFAAPMDHSWTNLYDKYKADVVTVLSHNYEFNLAALKEARPDVIIGLEGFVPAEEQERLREIAPALFVSWGKEDWRGHLRQVAQFLDVSAAAEAWLSQYDRLAASLRERIQRLVRGDTVLVVHRSRDGYIVCGGKSVAGVLYEDFGLRPAECVSGIECGKIVTPEELALFNADRILLMLPGGGDIRCEWEDLKHSEEWKRISSSNRGTVTPIGVWPRYDYSAYSQKNFLQTLPALFKP</sequence>
<evidence type="ECO:0000259" key="5">
    <source>
        <dbReference type="PROSITE" id="PS01124"/>
    </source>
</evidence>
<reference evidence="8" key="1">
    <citation type="journal article" date="2019" name="Int. J. Syst. Evol. Microbiol.">
        <title>The Global Catalogue of Microorganisms (GCM) 10K type strain sequencing project: providing services to taxonomists for standard genome sequencing and annotation.</title>
        <authorList>
            <consortium name="The Broad Institute Genomics Platform"/>
            <consortium name="The Broad Institute Genome Sequencing Center for Infectious Disease"/>
            <person name="Wu L."/>
            <person name="Ma J."/>
        </authorList>
    </citation>
    <scope>NUCLEOTIDE SEQUENCE [LARGE SCALE GENOMIC DNA]</scope>
    <source>
        <strain evidence="8">KCTC 12907</strain>
    </source>
</reference>
<evidence type="ECO:0000256" key="3">
    <source>
        <dbReference type="ARBA" id="ARBA00023159"/>
    </source>
</evidence>
<dbReference type="SMART" id="SM00342">
    <property type="entry name" value="HTH_ARAC"/>
    <property type="match status" value="1"/>
</dbReference>
<dbReference type="InterPro" id="IPR018062">
    <property type="entry name" value="HTH_AraC-typ_CS"/>
</dbReference>
<dbReference type="Pfam" id="PF12833">
    <property type="entry name" value="HTH_18"/>
    <property type="match status" value="1"/>
</dbReference>
<dbReference type="PANTHER" id="PTHR46796:SF2">
    <property type="entry name" value="TRANSCRIPTIONAL REGULATORY PROTEIN"/>
    <property type="match status" value="1"/>
</dbReference>
<dbReference type="InterPro" id="IPR050204">
    <property type="entry name" value="AraC_XylS_family_regulators"/>
</dbReference>
<keyword evidence="3" id="KW-0010">Activator</keyword>
<protein>
    <submittedName>
        <fullName evidence="7">AraC family transcriptional regulator</fullName>
    </submittedName>
</protein>
<evidence type="ECO:0000313" key="8">
    <source>
        <dbReference type="Proteomes" id="UP001596378"/>
    </source>
</evidence>
<gene>
    <name evidence="7" type="ORF">ACFQMJ_24800</name>
</gene>
<dbReference type="PANTHER" id="PTHR46796">
    <property type="entry name" value="HTH-TYPE TRANSCRIPTIONAL ACTIVATOR RHAS-RELATED"/>
    <property type="match status" value="1"/>
</dbReference>
<dbReference type="PROSITE" id="PS01124">
    <property type="entry name" value="HTH_ARAC_FAMILY_2"/>
    <property type="match status" value="1"/>
</dbReference>
<evidence type="ECO:0000256" key="4">
    <source>
        <dbReference type="ARBA" id="ARBA00023163"/>
    </source>
</evidence>
<dbReference type="RefSeq" id="WP_378052258.1">
    <property type="nucleotide sequence ID" value="NZ_JBHMDN010000048.1"/>
</dbReference>
<evidence type="ECO:0000256" key="1">
    <source>
        <dbReference type="ARBA" id="ARBA00023015"/>
    </source>
</evidence>
<keyword evidence="1" id="KW-0805">Transcription regulation</keyword>
<dbReference type="SUPFAM" id="SSF53807">
    <property type="entry name" value="Helical backbone' metal receptor"/>
    <property type="match status" value="1"/>
</dbReference>
<dbReference type="SUPFAM" id="SSF46689">
    <property type="entry name" value="Homeodomain-like"/>
    <property type="match status" value="2"/>
</dbReference>
<evidence type="ECO:0000259" key="6">
    <source>
        <dbReference type="PROSITE" id="PS50983"/>
    </source>
</evidence>
<dbReference type="EMBL" id="JBHTAI010000018">
    <property type="protein sequence ID" value="MFC7151770.1"/>
    <property type="molecule type" value="Genomic_DNA"/>
</dbReference>
<dbReference type="PROSITE" id="PS50983">
    <property type="entry name" value="FE_B12_PBP"/>
    <property type="match status" value="1"/>
</dbReference>
<organism evidence="7 8">
    <name type="scientific">Cohnella cellulosilytica</name>
    <dbReference type="NCBI Taxonomy" id="986710"/>
    <lineage>
        <taxon>Bacteria</taxon>
        <taxon>Bacillati</taxon>
        <taxon>Bacillota</taxon>
        <taxon>Bacilli</taxon>
        <taxon>Bacillales</taxon>
        <taxon>Paenibacillaceae</taxon>
        <taxon>Cohnella</taxon>
    </lineage>
</organism>
<dbReference type="Gene3D" id="3.40.50.1980">
    <property type="entry name" value="Nitrogenase molybdenum iron protein domain"/>
    <property type="match status" value="2"/>
</dbReference>
<keyword evidence="4" id="KW-0804">Transcription</keyword>
<keyword evidence="8" id="KW-1185">Reference proteome</keyword>
<dbReference type="Pfam" id="PF01497">
    <property type="entry name" value="Peripla_BP_2"/>
    <property type="match status" value="1"/>
</dbReference>
<evidence type="ECO:0000256" key="2">
    <source>
        <dbReference type="ARBA" id="ARBA00023125"/>
    </source>
</evidence>
<accession>A0ABW2FIF2</accession>
<proteinExistence type="predicted"/>
<dbReference type="PROSITE" id="PS00041">
    <property type="entry name" value="HTH_ARAC_FAMILY_1"/>
    <property type="match status" value="1"/>
</dbReference>
<dbReference type="InterPro" id="IPR002491">
    <property type="entry name" value="ABC_transptr_periplasmic_BD"/>
</dbReference>
<comment type="caution">
    <text evidence="7">The sequence shown here is derived from an EMBL/GenBank/DDBJ whole genome shotgun (WGS) entry which is preliminary data.</text>
</comment>
<name>A0ABW2FIF2_9BACL</name>
<evidence type="ECO:0000313" key="7">
    <source>
        <dbReference type="EMBL" id="MFC7151770.1"/>
    </source>
</evidence>
<feature type="domain" description="HTH araC/xylS-type" evidence="5">
    <location>
        <begin position="171"/>
        <end position="269"/>
    </location>
</feature>
<feature type="domain" description="Fe/B12 periplasmic-binding" evidence="6">
    <location>
        <begin position="273"/>
        <end position="529"/>
    </location>
</feature>
<dbReference type="Gene3D" id="1.10.10.60">
    <property type="entry name" value="Homeodomain-like"/>
    <property type="match status" value="2"/>
</dbReference>
<dbReference type="InterPro" id="IPR018060">
    <property type="entry name" value="HTH_AraC"/>
</dbReference>
<dbReference type="InterPro" id="IPR009057">
    <property type="entry name" value="Homeodomain-like_sf"/>
</dbReference>
<keyword evidence="2" id="KW-0238">DNA-binding</keyword>